<evidence type="ECO:0000256" key="10">
    <source>
        <dbReference type="ARBA" id="ARBA00093448"/>
    </source>
</evidence>
<organism evidence="12 13">
    <name type="scientific">Defluviimonas salinarum</name>
    <dbReference type="NCBI Taxonomy" id="2992147"/>
    <lineage>
        <taxon>Bacteria</taxon>
        <taxon>Pseudomonadati</taxon>
        <taxon>Pseudomonadota</taxon>
        <taxon>Alphaproteobacteria</taxon>
        <taxon>Rhodobacterales</taxon>
        <taxon>Paracoccaceae</taxon>
        <taxon>Albidovulum</taxon>
    </lineage>
</organism>
<evidence type="ECO:0000256" key="5">
    <source>
        <dbReference type="ARBA" id="ARBA00022729"/>
    </source>
</evidence>
<dbReference type="Gene3D" id="3.30.1380.10">
    <property type="match status" value="1"/>
</dbReference>
<evidence type="ECO:0000256" key="11">
    <source>
        <dbReference type="ARBA" id="ARBA00093666"/>
    </source>
</evidence>
<comment type="similarity">
    <text evidence="10">Belongs to the peptidase M15 family.</text>
</comment>
<evidence type="ECO:0000256" key="1">
    <source>
        <dbReference type="ARBA" id="ARBA00001947"/>
    </source>
</evidence>
<keyword evidence="6" id="KW-0378">Hydrolase</keyword>
<evidence type="ECO:0000256" key="3">
    <source>
        <dbReference type="ARBA" id="ARBA00022670"/>
    </source>
</evidence>
<dbReference type="SUPFAM" id="SSF55166">
    <property type="entry name" value="Hedgehog/DD-peptidase"/>
    <property type="match status" value="1"/>
</dbReference>
<keyword evidence="3" id="KW-0645">Protease</keyword>
<dbReference type="PANTHER" id="PTHR37425:SF1">
    <property type="entry name" value="OUTER MEMBRANE PROTEIN"/>
    <property type="match status" value="1"/>
</dbReference>
<keyword evidence="8" id="KW-0482">Metalloprotease</keyword>
<proteinExistence type="inferred from homology"/>
<dbReference type="PANTHER" id="PTHR37425">
    <property type="match status" value="1"/>
</dbReference>
<keyword evidence="9" id="KW-0961">Cell wall biogenesis/degradation</keyword>
<evidence type="ECO:0000256" key="2">
    <source>
        <dbReference type="ARBA" id="ARBA00004776"/>
    </source>
</evidence>
<evidence type="ECO:0000256" key="4">
    <source>
        <dbReference type="ARBA" id="ARBA00022723"/>
    </source>
</evidence>
<keyword evidence="7" id="KW-0862">Zinc</keyword>
<name>A0ABT3JAC3_9RHOB</name>
<protein>
    <recommendedName>
        <fullName evidence="11">Murein endopeptidase K</fullName>
    </recommendedName>
</protein>
<evidence type="ECO:0000313" key="13">
    <source>
        <dbReference type="Proteomes" id="UP001207582"/>
    </source>
</evidence>
<comment type="caution">
    <text evidence="12">The sequence shown here is derived from an EMBL/GenBank/DDBJ whole genome shotgun (WGS) entry which is preliminary data.</text>
</comment>
<evidence type="ECO:0000256" key="7">
    <source>
        <dbReference type="ARBA" id="ARBA00022833"/>
    </source>
</evidence>
<dbReference type="EMBL" id="JAPDOG010000054">
    <property type="protein sequence ID" value="MCW3784654.1"/>
    <property type="molecule type" value="Genomic_DNA"/>
</dbReference>
<reference evidence="12 13" key="1">
    <citation type="submission" date="2022-10" db="EMBL/GenBank/DDBJ databases">
        <title>Defluviimonas sp. CAU 1641 isolated from mud.</title>
        <authorList>
            <person name="Kim W."/>
        </authorList>
    </citation>
    <scope>NUCLEOTIDE SEQUENCE [LARGE SCALE GENOMIC DNA]</scope>
    <source>
        <strain evidence="12 13">CAU 1641</strain>
    </source>
</reference>
<evidence type="ECO:0000256" key="9">
    <source>
        <dbReference type="ARBA" id="ARBA00023316"/>
    </source>
</evidence>
<keyword evidence="13" id="KW-1185">Reference proteome</keyword>
<keyword evidence="4" id="KW-0479">Metal-binding</keyword>
<comment type="cofactor">
    <cofactor evidence="1">
        <name>Zn(2+)</name>
        <dbReference type="ChEBI" id="CHEBI:29105"/>
    </cofactor>
</comment>
<evidence type="ECO:0000256" key="8">
    <source>
        <dbReference type="ARBA" id="ARBA00023049"/>
    </source>
</evidence>
<evidence type="ECO:0000256" key="6">
    <source>
        <dbReference type="ARBA" id="ARBA00022801"/>
    </source>
</evidence>
<dbReference type="Proteomes" id="UP001207582">
    <property type="component" value="Unassembled WGS sequence"/>
</dbReference>
<comment type="pathway">
    <text evidence="2">Cell wall biogenesis; cell wall polysaccharide biosynthesis.</text>
</comment>
<dbReference type="InterPro" id="IPR010275">
    <property type="entry name" value="MepK"/>
</dbReference>
<dbReference type="InterPro" id="IPR009045">
    <property type="entry name" value="Zn_M74/Hedgehog-like"/>
</dbReference>
<dbReference type="RefSeq" id="WP_264773813.1">
    <property type="nucleotide sequence ID" value="NZ_JAPDOG010000054.1"/>
</dbReference>
<accession>A0ABT3JAC3</accession>
<evidence type="ECO:0000313" key="12">
    <source>
        <dbReference type="EMBL" id="MCW3784654.1"/>
    </source>
</evidence>
<sequence>MTGIAATVAGPLMPAYAATTGIEAEAERPDRQGSRLDRLVPLIEPYLDLFNPHTQERLKVRFFGATGYNMSGIRDLNWLLRDWRRGEMVQLDVRLYWGLAAIRSASLKDGHSGEITVNSGFRTRQTNDKLRLEGYHTAPNSFHIKGRAVDFTVDGGKVEDVAKYAEWLEIGGTGHYRGRFVHIDSGRKRRWFG</sequence>
<keyword evidence="5" id="KW-0732">Signal</keyword>
<gene>
    <name evidence="12" type="ORF">OM960_24370</name>
</gene>
<dbReference type="Pfam" id="PF05951">
    <property type="entry name" value="Peptidase_M15_2"/>
    <property type="match status" value="1"/>
</dbReference>